<evidence type="ECO:0000313" key="2">
    <source>
        <dbReference type="EMBL" id="RDI63753.1"/>
    </source>
</evidence>
<organism evidence="2 3">
    <name type="scientific">Nocardia pseudobrasiliensis</name>
    <dbReference type="NCBI Taxonomy" id="45979"/>
    <lineage>
        <taxon>Bacteria</taxon>
        <taxon>Bacillati</taxon>
        <taxon>Actinomycetota</taxon>
        <taxon>Actinomycetes</taxon>
        <taxon>Mycobacteriales</taxon>
        <taxon>Nocardiaceae</taxon>
        <taxon>Nocardia</taxon>
    </lineage>
</organism>
<keyword evidence="3" id="KW-1185">Reference proteome</keyword>
<dbReference type="EMBL" id="QQBC01000009">
    <property type="protein sequence ID" value="RDI63753.1"/>
    <property type="molecule type" value="Genomic_DNA"/>
</dbReference>
<proteinExistence type="predicted"/>
<dbReference type="Proteomes" id="UP000254869">
    <property type="component" value="Unassembled WGS sequence"/>
</dbReference>
<gene>
    <name evidence="2" type="ORF">DFR76_10990</name>
</gene>
<dbReference type="AlphaFoldDB" id="A0A370HZ11"/>
<feature type="region of interest" description="Disordered" evidence="1">
    <location>
        <begin position="68"/>
        <end position="88"/>
    </location>
</feature>
<accession>A0A370HZ11</accession>
<evidence type="ECO:0000313" key="3">
    <source>
        <dbReference type="Proteomes" id="UP000254869"/>
    </source>
</evidence>
<sequence length="102" mass="11201">MVVLSAVISVLLIAAVSVACWWLVHTEEYADDLDLPHRVCARCLLDGIDRPIVEDLSARLTCCAHHSMPPEPPAAEPEPVESTPTTPVRDEVPAVWSWHPAQ</sequence>
<protein>
    <submittedName>
        <fullName evidence="2">Uncharacterized protein</fullName>
    </submittedName>
</protein>
<reference evidence="2 3" key="1">
    <citation type="submission" date="2018-07" db="EMBL/GenBank/DDBJ databases">
        <title>Genomic Encyclopedia of Type Strains, Phase IV (KMG-IV): sequencing the most valuable type-strain genomes for metagenomic binning, comparative biology and taxonomic classification.</title>
        <authorList>
            <person name="Goeker M."/>
        </authorList>
    </citation>
    <scope>NUCLEOTIDE SEQUENCE [LARGE SCALE GENOMIC DNA]</scope>
    <source>
        <strain evidence="2 3">DSM 44290</strain>
    </source>
</reference>
<evidence type="ECO:0000256" key="1">
    <source>
        <dbReference type="SAM" id="MobiDB-lite"/>
    </source>
</evidence>
<name>A0A370HZ11_9NOCA</name>
<comment type="caution">
    <text evidence="2">The sequence shown here is derived from an EMBL/GenBank/DDBJ whole genome shotgun (WGS) entry which is preliminary data.</text>
</comment>